<organism evidence="2 3">
    <name type="scientific">Arthroderma otae (strain ATCC MYA-4605 / CBS 113480)</name>
    <name type="common">Microsporum canis</name>
    <dbReference type="NCBI Taxonomy" id="554155"/>
    <lineage>
        <taxon>Eukaryota</taxon>
        <taxon>Fungi</taxon>
        <taxon>Dikarya</taxon>
        <taxon>Ascomycota</taxon>
        <taxon>Pezizomycotina</taxon>
        <taxon>Eurotiomycetes</taxon>
        <taxon>Eurotiomycetidae</taxon>
        <taxon>Onygenales</taxon>
        <taxon>Arthrodermataceae</taxon>
        <taxon>Microsporum</taxon>
    </lineage>
</organism>
<dbReference type="EMBL" id="DS995705">
    <property type="protein sequence ID" value="EEQ32556.1"/>
    <property type="molecule type" value="Genomic_DNA"/>
</dbReference>
<dbReference type="GeneID" id="9228714"/>
<name>C5FRQ3_ARTOC</name>
<reference evidence="3" key="1">
    <citation type="journal article" date="2012" name="MBio">
        <title>Comparative genome analysis of Trichophyton rubrum and related dermatophytes reveals candidate genes involved in infection.</title>
        <authorList>
            <person name="Martinez D.A."/>
            <person name="Oliver B.G."/>
            <person name="Graeser Y."/>
            <person name="Goldberg J.M."/>
            <person name="Li W."/>
            <person name="Martinez-Rossi N.M."/>
            <person name="Monod M."/>
            <person name="Shelest E."/>
            <person name="Barton R.C."/>
            <person name="Birch E."/>
            <person name="Brakhage A.A."/>
            <person name="Chen Z."/>
            <person name="Gurr S.J."/>
            <person name="Heiman D."/>
            <person name="Heitman J."/>
            <person name="Kosti I."/>
            <person name="Rossi A."/>
            <person name="Saif S."/>
            <person name="Samalova M."/>
            <person name="Saunders C.W."/>
            <person name="Shea T."/>
            <person name="Summerbell R.C."/>
            <person name="Xu J."/>
            <person name="Young S."/>
            <person name="Zeng Q."/>
            <person name="Birren B.W."/>
            <person name="Cuomo C.A."/>
            <person name="White T.C."/>
        </authorList>
    </citation>
    <scope>NUCLEOTIDE SEQUENCE [LARGE SCALE GENOMIC DNA]</scope>
    <source>
        <strain evidence="3">ATCC MYA-4605 / CBS 113480</strain>
    </source>
</reference>
<gene>
    <name evidence="2" type="ORF">MCYG_05375</name>
</gene>
<accession>C5FRQ3</accession>
<dbReference type="RefSeq" id="XP_002845506.1">
    <property type="nucleotide sequence ID" value="XM_002845460.1"/>
</dbReference>
<feature type="compositionally biased region" description="Polar residues" evidence="1">
    <location>
        <begin position="570"/>
        <end position="589"/>
    </location>
</feature>
<evidence type="ECO:0000313" key="3">
    <source>
        <dbReference type="Proteomes" id="UP000002035"/>
    </source>
</evidence>
<dbReference type="OrthoDB" id="4207352at2759"/>
<keyword evidence="3" id="KW-1185">Reference proteome</keyword>
<dbReference type="VEuPathDB" id="FungiDB:MCYG_05375"/>
<evidence type="ECO:0000256" key="1">
    <source>
        <dbReference type="SAM" id="MobiDB-lite"/>
    </source>
</evidence>
<feature type="region of interest" description="Disordered" evidence="1">
    <location>
        <begin position="558"/>
        <end position="589"/>
    </location>
</feature>
<dbReference type="PANTHER" id="PTHR37535">
    <property type="entry name" value="FLUG DOMAIN PROTEIN"/>
    <property type="match status" value="1"/>
</dbReference>
<dbReference type="Proteomes" id="UP000002035">
    <property type="component" value="Unassembled WGS sequence"/>
</dbReference>
<dbReference type="HOGENOM" id="CLU_463052_0_0_1"/>
<protein>
    <submittedName>
        <fullName evidence="2">Uncharacterized protein</fullName>
    </submittedName>
</protein>
<sequence length="589" mass="67676">MRMGCFTTKLNARLHKFPSLVSNASCFYKHLRENSPLQLQSSLHDGTAILYTLPRGGKRFSSPFLSNFYLLYALSIAKILDAMGRKIDPEERARRLQKKGFNPDKGSLRRERYKARLRYCQISMARVSGWYCQSNGAKEDDIFNQETIKHFIIYMATGVEGQKDGKPMDSGELDAHIPINRERHERNYVTLIHFQNLLRQLWENDWHIFQFPIYRVYLSCLLKVCIYSSGRVGEFVESSARTGSNRGLFVEKDITFLVIRNHKGMPELIFTPRRDAKGGYWLASSLNPVLEPLAICLARGLFRDYKTADKIFAINPPPSSSCIELVLRTPPNQLFKKESCSGEENLHVNSNHPKIQQSPFYKSFTSQGLIGRTIKSNWLLKHLSLLGRRSGYNRLTIHDFRAEALMVADANGYSQSDMLKFVCFICNEWIIGRVAFESHCRHHLDYPNTISIQALVVTERLEPFLTQASFANHMRGHYRAFDGISPLECGSLHYPNVVFTSVLDLQCHYHDVHYIPIPKAPACCERKRGDHPTMTSRPHPERKFNNITPEIFKLELTGSPRKRQRYMGRRSTSSLQDTSDSGYKLSDSS</sequence>
<dbReference type="OMA" id="SINERMK"/>
<proteinExistence type="predicted"/>
<evidence type="ECO:0000313" key="2">
    <source>
        <dbReference type="EMBL" id="EEQ32556.1"/>
    </source>
</evidence>
<dbReference type="AlphaFoldDB" id="C5FRQ3"/>
<dbReference type="STRING" id="554155.C5FRQ3"/>
<dbReference type="PANTHER" id="PTHR37535:SF3">
    <property type="entry name" value="FLUG DOMAIN-CONTAINING PROTEIN"/>
    <property type="match status" value="1"/>
</dbReference>
<dbReference type="eggNOG" id="ENOG502SH56">
    <property type="taxonomic scope" value="Eukaryota"/>
</dbReference>